<keyword evidence="5" id="KW-1185">Reference proteome</keyword>
<dbReference type="WBParaSite" id="ACAC_0000197901-mRNA-1">
    <property type="protein sequence ID" value="ACAC_0000197901-mRNA-1"/>
    <property type="gene ID" value="ACAC_0000197901"/>
</dbReference>
<dbReference type="STRING" id="6313.A0A0K0CWV7"/>
<dbReference type="GO" id="GO:0042393">
    <property type="term" value="F:histone binding"/>
    <property type="evidence" value="ECO:0007669"/>
    <property type="project" value="TreeGrafter"/>
</dbReference>
<dbReference type="InterPro" id="IPR005343">
    <property type="entry name" value="Noc2"/>
</dbReference>
<dbReference type="PANTHER" id="PTHR12687">
    <property type="entry name" value="NUCLEOLAR COMPLEX 2 AND RAD4-RELATED"/>
    <property type="match status" value="1"/>
</dbReference>
<dbReference type="GO" id="GO:0042273">
    <property type="term" value="P:ribosomal large subunit biogenesis"/>
    <property type="evidence" value="ECO:0007669"/>
    <property type="project" value="TreeGrafter"/>
</dbReference>
<sequence length="409" mass="47657">LLNVYIFQFVNEVQASDIIVTTLKAILRIVDLYALFKRLTKKLSKVLVRIWSRKTLDCRVGAYVCMTKLVKNHPEHFVVLYKCCYLGFVSNSRVVTNTTWPLLHFAHRTFAELTVLHPNLAYPYAFVYIRQIAIHLRNATISKKRKDMVQTVYNWQVMQCLYLWTRVVSKAHFVSDCEAISELTYPLIQVIYGILKLYQSLRYIPLRLHCISLLIQLQANFSSLLFVLAHSDKEAKSIKDYPCHNVCLKVNAFVLEEISWRKSLCEHLFRILLQAAHLVCAQPCFPDVIVPITFRVLLFKIRSGEFVRCFRALLEKLEEHAKYIADVLLIREFKLKDDMQILALKSGLSDPNSPFRIYYRQWENVWRIRQGAQGSTTKKIHKPAVTPRVPKDETIPDEFGDLGNWSDSD</sequence>
<name>A0A0K0CWV7_ANGCA</name>
<dbReference type="GO" id="GO:0030691">
    <property type="term" value="C:Noc2p-Noc3p complex"/>
    <property type="evidence" value="ECO:0007669"/>
    <property type="project" value="TreeGrafter"/>
</dbReference>
<accession>A0A0K0CWV7</accession>
<dbReference type="PANTHER" id="PTHR12687:SF4">
    <property type="entry name" value="NUCLEOLAR COMPLEX PROTEIN 2 HOMOLOG"/>
    <property type="match status" value="1"/>
</dbReference>
<reference evidence="5" key="1">
    <citation type="submission" date="2012-09" db="EMBL/GenBank/DDBJ databases">
        <authorList>
            <person name="Martin A.A."/>
        </authorList>
    </citation>
    <scope>NUCLEOTIDE SEQUENCE</scope>
</reference>
<keyword evidence="3" id="KW-0539">Nucleus</keyword>
<feature type="region of interest" description="Disordered" evidence="4">
    <location>
        <begin position="376"/>
        <end position="409"/>
    </location>
</feature>
<reference evidence="6" key="2">
    <citation type="submission" date="2017-02" db="UniProtKB">
        <authorList>
            <consortium name="WormBaseParasite"/>
        </authorList>
    </citation>
    <scope>IDENTIFICATION</scope>
</reference>
<dbReference type="Pfam" id="PF03715">
    <property type="entry name" value="Noc2"/>
    <property type="match status" value="1"/>
</dbReference>
<dbReference type="Proteomes" id="UP000035642">
    <property type="component" value="Unassembled WGS sequence"/>
</dbReference>
<dbReference type="AlphaFoldDB" id="A0A0K0CWV7"/>
<evidence type="ECO:0000256" key="2">
    <source>
        <dbReference type="ARBA" id="ARBA00005907"/>
    </source>
</evidence>
<dbReference type="GO" id="GO:0000122">
    <property type="term" value="P:negative regulation of transcription by RNA polymerase II"/>
    <property type="evidence" value="ECO:0007669"/>
    <property type="project" value="TreeGrafter"/>
</dbReference>
<dbReference type="GO" id="GO:0005730">
    <property type="term" value="C:nucleolus"/>
    <property type="evidence" value="ECO:0007669"/>
    <property type="project" value="TreeGrafter"/>
</dbReference>
<protein>
    <submittedName>
        <fullName evidence="6">Nucleolar complex protein 2 homolog</fullName>
    </submittedName>
</protein>
<evidence type="ECO:0000313" key="6">
    <source>
        <dbReference type="WBParaSite" id="ACAC_0000197901-mRNA-1"/>
    </source>
</evidence>
<evidence type="ECO:0000256" key="3">
    <source>
        <dbReference type="ARBA" id="ARBA00023242"/>
    </source>
</evidence>
<evidence type="ECO:0000256" key="1">
    <source>
        <dbReference type="ARBA" id="ARBA00004123"/>
    </source>
</evidence>
<evidence type="ECO:0000313" key="5">
    <source>
        <dbReference type="Proteomes" id="UP000035642"/>
    </source>
</evidence>
<dbReference type="GO" id="GO:0030690">
    <property type="term" value="C:Noc1p-Noc2p complex"/>
    <property type="evidence" value="ECO:0007669"/>
    <property type="project" value="TreeGrafter"/>
</dbReference>
<evidence type="ECO:0000256" key="4">
    <source>
        <dbReference type="SAM" id="MobiDB-lite"/>
    </source>
</evidence>
<proteinExistence type="inferred from homology"/>
<comment type="subcellular location">
    <subcellularLocation>
        <location evidence="1">Nucleus</location>
    </subcellularLocation>
</comment>
<comment type="similarity">
    <text evidence="2">Belongs to the NOC2 family.</text>
</comment>
<dbReference type="GO" id="GO:0005654">
    <property type="term" value="C:nucleoplasm"/>
    <property type="evidence" value="ECO:0007669"/>
    <property type="project" value="TreeGrafter"/>
</dbReference>
<dbReference type="GO" id="GO:0003714">
    <property type="term" value="F:transcription corepressor activity"/>
    <property type="evidence" value="ECO:0007669"/>
    <property type="project" value="TreeGrafter"/>
</dbReference>
<organism evidence="5 6">
    <name type="scientific">Angiostrongylus cantonensis</name>
    <name type="common">Rat lungworm</name>
    <dbReference type="NCBI Taxonomy" id="6313"/>
    <lineage>
        <taxon>Eukaryota</taxon>
        <taxon>Metazoa</taxon>
        <taxon>Ecdysozoa</taxon>
        <taxon>Nematoda</taxon>
        <taxon>Chromadorea</taxon>
        <taxon>Rhabditida</taxon>
        <taxon>Rhabditina</taxon>
        <taxon>Rhabditomorpha</taxon>
        <taxon>Strongyloidea</taxon>
        <taxon>Metastrongylidae</taxon>
        <taxon>Angiostrongylus</taxon>
    </lineage>
</organism>